<dbReference type="GO" id="GO:0000981">
    <property type="term" value="F:DNA-binding transcription factor activity, RNA polymerase II-specific"/>
    <property type="evidence" value="ECO:0007669"/>
    <property type="project" value="InterPro"/>
</dbReference>
<keyword evidence="3" id="KW-0539">Nucleus</keyword>
<dbReference type="InterPro" id="IPR001138">
    <property type="entry name" value="Zn2Cys6_DnaBD"/>
</dbReference>
<accession>A0A9W7VZC2</accession>
<comment type="caution">
    <text evidence="6">The sequence shown here is derived from an EMBL/GenBank/DDBJ whole genome shotgun (WGS) entry which is preliminary data.</text>
</comment>
<evidence type="ECO:0000259" key="5">
    <source>
        <dbReference type="PROSITE" id="PS50048"/>
    </source>
</evidence>
<feature type="non-terminal residue" evidence="6">
    <location>
        <position position="1"/>
    </location>
</feature>
<dbReference type="Pfam" id="PF04082">
    <property type="entry name" value="Fungal_trans"/>
    <property type="match status" value="1"/>
</dbReference>
<protein>
    <submittedName>
        <fullName evidence="6">Fungal specific transcription factor domain</fullName>
    </submittedName>
</protein>
<gene>
    <name evidence="6" type="ORF">Tdes44962_MAKER10305</name>
</gene>
<dbReference type="CDD" id="cd12148">
    <property type="entry name" value="fungal_TF_MHR"/>
    <property type="match status" value="1"/>
</dbReference>
<dbReference type="SUPFAM" id="SSF57701">
    <property type="entry name" value="Zn2/Cys6 DNA-binding domain"/>
    <property type="match status" value="1"/>
</dbReference>
<dbReference type="SMART" id="SM00066">
    <property type="entry name" value="GAL4"/>
    <property type="match status" value="1"/>
</dbReference>
<feature type="region of interest" description="Disordered" evidence="4">
    <location>
        <begin position="499"/>
        <end position="529"/>
    </location>
</feature>
<reference evidence="6 7" key="2">
    <citation type="journal article" date="2021" name="Curr. Genet.">
        <title>Genetic response to nitrogen starvation in the aggressive Eucalyptus foliar pathogen Teratosphaeria destructans.</title>
        <authorList>
            <person name="Havenga M."/>
            <person name="Wingfield B.D."/>
            <person name="Wingfield M.J."/>
            <person name="Dreyer L.L."/>
            <person name="Roets F."/>
            <person name="Aylward J."/>
        </authorList>
    </citation>
    <scope>NUCLEOTIDE SEQUENCE [LARGE SCALE GENOMIC DNA]</scope>
    <source>
        <strain evidence="6">CMW44962</strain>
    </source>
</reference>
<dbReference type="PROSITE" id="PS50048">
    <property type="entry name" value="ZN2_CY6_FUNGAL_2"/>
    <property type="match status" value="1"/>
</dbReference>
<dbReference type="Gene3D" id="4.10.240.10">
    <property type="entry name" value="Zn(2)-C6 fungal-type DNA-binding domain"/>
    <property type="match status" value="1"/>
</dbReference>
<feature type="region of interest" description="Disordered" evidence="4">
    <location>
        <begin position="112"/>
        <end position="141"/>
    </location>
</feature>
<sequence>MSSSSSSSWAAYGPPAPSQASGHAMPRSASGGDRPKKPQSRQLLSCTKCRERKVKCDRTKPCSACCARGHPKECEFIVGEGNDYSPIQQSYEIRKLRAENQRLKERLVAAKLSHSGDEDDEGDAAAAKGSSKTTRASVARQRRFKTGDRVDNLYFGTPGLANMVHDFANLQVGNHSLTHPIPMPRPLDMYTSEGSLYPFPVFSEWTGTEASANLVHTLPDREEIVGILASFQRRAQACSFPHTPDEVTRQEVERFLADKERNGQLYPDMLALIFITLATGVQMGEWDRSGGRWVRDGMAEATQRADVYLAASMQALRMASFMNQPTLLAVQTLVMIGPYLTNTGRFLDAWTLFGTTIRMAHSIGLHRHPRHLNPAPPLRECMLRQTLWWWILHMDQQYSPLTTDPTILRLGEFVDHFTILARQILSSDGLMSVAKIDDFTDKFVGLWDTMPEALQFNESWLQPDQALPDWPLEVMSATLFAKVQSFLILLNRPRIERTQHNTQGDASPPAGLMAPPRPQHPRASIHPSAYLGEPPTHRAPLRGRDLVIQSSCQILSTFIFFHRRQPAVLVCWSMGQQAFNACMILILEEWETGNEHNQWLVNEAYGIFVELGRDGVHKLAALAVRRISDGLLQLGNRKAERTAAITQRPDAPPPLALAIDTSSMM</sequence>
<name>A0A9W7VZC2_9PEZI</name>
<dbReference type="Proteomes" id="UP001138500">
    <property type="component" value="Unassembled WGS sequence"/>
</dbReference>
<dbReference type="InterPro" id="IPR036864">
    <property type="entry name" value="Zn2-C6_fun-type_DNA-bd_sf"/>
</dbReference>
<dbReference type="GO" id="GO:0003677">
    <property type="term" value="F:DNA binding"/>
    <property type="evidence" value="ECO:0007669"/>
    <property type="project" value="InterPro"/>
</dbReference>
<comment type="subcellular location">
    <subcellularLocation>
        <location evidence="1">Nucleus</location>
    </subcellularLocation>
</comment>
<evidence type="ECO:0000256" key="2">
    <source>
        <dbReference type="ARBA" id="ARBA00022723"/>
    </source>
</evidence>
<evidence type="ECO:0000256" key="3">
    <source>
        <dbReference type="ARBA" id="ARBA00023242"/>
    </source>
</evidence>
<dbReference type="EMBL" id="RIBY02002255">
    <property type="protein sequence ID" value="KAH9821468.1"/>
    <property type="molecule type" value="Genomic_DNA"/>
</dbReference>
<dbReference type="GO" id="GO:0005634">
    <property type="term" value="C:nucleus"/>
    <property type="evidence" value="ECO:0007669"/>
    <property type="project" value="UniProtKB-SubCell"/>
</dbReference>
<reference evidence="6 7" key="1">
    <citation type="journal article" date="2018" name="IMA Fungus">
        <title>IMA Genome-F 10: Nine draft genome sequences of Claviceps purpurea s.lat., including C. arundinis, C. humidiphila, and C. cf. spartinae, pseudomolecules for the pitch canker pathogen Fusarium circinatum, draft genome of Davidsoniella eucalypti, Grosmannia galeiformis, Quambalaria eucalypti, and Teratosphaeria destructans.</title>
        <authorList>
            <person name="Wingfield B.D."/>
            <person name="Liu M."/>
            <person name="Nguyen H.D."/>
            <person name="Lane F.A."/>
            <person name="Morgan S.W."/>
            <person name="De Vos L."/>
            <person name="Wilken P.M."/>
            <person name="Duong T.A."/>
            <person name="Aylward J."/>
            <person name="Coetzee M.P."/>
            <person name="Dadej K."/>
            <person name="De Beer Z.W."/>
            <person name="Findlay W."/>
            <person name="Havenga M."/>
            <person name="Kolarik M."/>
            <person name="Menzies J.G."/>
            <person name="Naidoo K."/>
            <person name="Pochopski O."/>
            <person name="Shoukouhi P."/>
            <person name="Santana Q.C."/>
            <person name="Seifert K.A."/>
            <person name="Soal N."/>
            <person name="Steenkamp E.T."/>
            <person name="Tatham C.T."/>
            <person name="van der Nest M.A."/>
            <person name="Wingfield M.J."/>
        </authorList>
    </citation>
    <scope>NUCLEOTIDE SEQUENCE [LARGE SCALE GENOMIC DNA]</scope>
    <source>
        <strain evidence="6">CMW44962</strain>
    </source>
</reference>
<dbReference type="OrthoDB" id="1747771at2759"/>
<dbReference type="InterPro" id="IPR050613">
    <property type="entry name" value="Sec_Metabolite_Reg"/>
</dbReference>
<keyword evidence="2" id="KW-0479">Metal-binding</keyword>
<dbReference type="PANTHER" id="PTHR31001">
    <property type="entry name" value="UNCHARACTERIZED TRANSCRIPTIONAL REGULATORY PROTEIN"/>
    <property type="match status" value="1"/>
</dbReference>
<organism evidence="6 7">
    <name type="scientific">Teratosphaeria destructans</name>
    <dbReference type="NCBI Taxonomy" id="418781"/>
    <lineage>
        <taxon>Eukaryota</taxon>
        <taxon>Fungi</taxon>
        <taxon>Dikarya</taxon>
        <taxon>Ascomycota</taxon>
        <taxon>Pezizomycotina</taxon>
        <taxon>Dothideomycetes</taxon>
        <taxon>Dothideomycetidae</taxon>
        <taxon>Mycosphaerellales</taxon>
        <taxon>Teratosphaeriaceae</taxon>
        <taxon>Teratosphaeria</taxon>
    </lineage>
</organism>
<dbReference type="PANTHER" id="PTHR31001:SF88">
    <property type="entry name" value="TRANSCRIPTION FACTOR PDR3"/>
    <property type="match status" value="1"/>
</dbReference>
<dbReference type="Pfam" id="PF00172">
    <property type="entry name" value="Zn_clus"/>
    <property type="match status" value="1"/>
</dbReference>
<evidence type="ECO:0000256" key="1">
    <source>
        <dbReference type="ARBA" id="ARBA00004123"/>
    </source>
</evidence>
<feature type="region of interest" description="Disordered" evidence="4">
    <location>
        <begin position="1"/>
        <end position="44"/>
    </location>
</feature>
<feature type="non-terminal residue" evidence="6">
    <location>
        <position position="665"/>
    </location>
</feature>
<dbReference type="GO" id="GO:0006351">
    <property type="term" value="P:DNA-templated transcription"/>
    <property type="evidence" value="ECO:0007669"/>
    <property type="project" value="InterPro"/>
</dbReference>
<dbReference type="GO" id="GO:0008270">
    <property type="term" value="F:zinc ion binding"/>
    <property type="evidence" value="ECO:0007669"/>
    <property type="project" value="InterPro"/>
</dbReference>
<dbReference type="SMART" id="SM00906">
    <property type="entry name" value="Fungal_trans"/>
    <property type="match status" value="1"/>
</dbReference>
<feature type="domain" description="Zn(2)-C6 fungal-type" evidence="5">
    <location>
        <begin position="45"/>
        <end position="76"/>
    </location>
</feature>
<keyword evidence="7" id="KW-1185">Reference proteome</keyword>
<evidence type="ECO:0000256" key="4">
    <source>
        <dbReference type="SAM" id="MobiDB-lite"/>
    </source>
</evidence>
<evidence type="ECO:0000313" key="7">
    <source>
        <dbReference type="Proteomes" id="UP001138500"/>
    </source>
</evidence>
<evidence type="ECO:0000313" key="6">
    <source>
        <dbReference type="EMBL" id="KAH9821468.1"/>
    </source>
</evidence>
<dbReference type="CDD" id="cd00067">
    <property type="entry name" value="GAL4"/>
    <property type="match status" value="1"/>
</dbReference>
<dbReference type="AlphaFoldDB" id="A0A9W7VZC2"/>
<dbReference type="InterPro" id="IPR007219">
    <property type="entry name" value="XnlR_reg_dom"/>
</dbReference>
<dbReference type="PROSITE" id="PS00463">
    <property type="entry name" value="ZN2_CY6_FUNGAL_1"/>
    <property type="match status" value="1"/>
</dbReference>
<proteinExistence type="predicted"/>